<name>A0ACB9N5H0_9MYRT</name>
<evidence type="ECO:0000313" key="1">
    <source>
        <dbReference type="EMBL" id="KAI4331732.1"/>
    </source>
</evidence>
<accession>A0ACB9N5H0</accession>
<protein>
    <submittedName>
        <fullName evidence="1">Uncharacterized protein</fullName>
    </submittedName>
</protein>
<keyword evidence="2" id="KW-1185">Reference proteome</keyword>
<evidence type="ECO:0000313" key="2">
    <source>
        <dbReference type="Proteomes" id="UP001057402"/>
    </source>
</evidence>
<gene>
    <name evidence="1" type="ORF">MLD38_029887</name>
</gene>
<dbReference type="Proteomes" id="UP001057402">
    <property type="component" value="Chromosome 8"/>
</dbReference>
<reference evidence="2" key="1">
    <citation type="journal article" date="2023" name="Front. Plant Sci.">
        <title>Chromosomal-level genome assembly of Melastoma candidum provides insights into trichome evolution.</title>
        <authorList>
            <person name="Zhong Y."/>
            <person name="Wu W."/>
            <person name="Sun C."/>
            <person name="Zou P."/>
            <person name="Liu Y."/>
            <person name="Dai S."/>
            <person name="Zhou R."/>
        </authorList>
    </citation>
    <scope>NUCLEOTIDE SEQUENCE [LARGE SCALE GENOMIC DNA]</scope>
</reference>
<comment type="caution">
    <text evidence="1">The sequence shown here is derived from an EMBL/GenBank/DDBJ whole genome shotgun (WGS) entry which is preliminary data.</text>
</comment>
<organism evidence="1 2">
    <name type="scientific">Melastoma candidum</name>
    <dbReference type="NCBI Taxonomy" id="119954"/>
    <lineage>
        <taxon>Eukaryota</taxon>
        <taxon>Viridiplantae</taxon>
        <taxon>Streptophyta</taxon>
        <taxon>Embryophyta</taxon>
        <taxon>Tracheophyta</taxon>
        <taxon>Spermatophyta</taxon>
        <taxon>Magnoliopsida</taxon>
        <taxon>eudicotyledons</taxon>
        <taxon>Gunneridae</taxon>
        <taxon>Pentapetalae</taxon>
        <taxon>rosids</taxon>
        <taxon>malvids</taxon>
        <taxon>Myrtales</taxon>
        <taxon>Melastomataceae</taxon>
        <taxon>Melastomatoideae</taxon>
        <taxon>Melastomateae</taxon>
        <taxon>Melastoma</taxon>
    </lineage>
</organism>
<dbReference type="EMBL" id="CM042887">
    <property type="protein sequence ID" value="KAI4331732.1"/>
    <property type="molecule type" value="Genomic_DNA"/>
</dbReference>
<sequence length="322" mass="35901">MSTTAHANLAADESTSTILSAFSTLPDPQLSALIECVVLDTHHRHRRISAILSTPTLFSLAILRLLSLPDKSFLISHLLLSSLHCLTLPFVTQLPPHAVGCEPCSEQNTALQFLHWPCVRRMMPGDEDAVLLLLLLCDLQHRHPQVLDEASPSEWRHILKDLCYDTMVSLSGIGSHHGGALVPFVETVVRCHRYVSSMTCPVVGGEEVAASASTVLQLPWVEVDKGGGECVVCWEEMREGRQACELPCRHMFHWTCILPWLRKRNTCPCCRYELPTDDIYGEIQRLWNMLMKRGQLVREGKCGQRSAGRNTMGETSEAGIRG</sequence>
<proteinExistence type="predicted"/>